<comment type="caution">
    <text evidence="1">The sequence shown here is derived from an EMBL/GenBank/DDBJ whole genome shotgun (WGS) entry which is preliminary data.</text>
</comment>
<gene>
    <name evidence="1" type="ORF">QFC20_005391</name>
</gene>
<evidence type="ECO:0000313" key="2">
    <source>
        <dbReference type="Proteomes" id="UP001230649"/>
    </source>
</evidence>
<protein>
    <submittedName>
        <fullName evidence="1">Uncharacterized protein</fullName>
    </submittedName>
</protein>
<proteinExistence type="predicted"/>
<accession>A0ACC2VNP4</accession>
<sequence length="101" mass="11170">MITFATVPVSIVQNRWWEGNGWDWESLLKSPPVLALAEKHGLTVQQVLFKFCQSIGITPLSGTTNEQHMEEDVAVESAPDFAEEDVKALETALRKAAVQMG</sequence>
<reference evidence="1" key="1">
    <citation type="submission" date="2023-04" db="EMBL/GenBank/DDBJ databases">
        <title>Draft Genome sequencing of Naganishia species isolated from polar environments using Oxford Nanopore Technology.</title>
        <authorList>
            <person name="Leo P."/>
            <person name="Venkateswaran K."/>
        </authorList>
    </citation>
    <scope>NUCLEOTIDE SEQUENCE</scope>
    <source>
        <strain evidence="1">MNA-CCFEE 5262</strain>
    </source>
</reference>
<evidence type="ECO:0000313" key="1">
    <source>
        <dbReference type="EMBL" id="KAJ9100698.1"/>
    </source>
</evidence>
<dbReference type="EMBL" id="JASBWS010000074">
    <property type="protein sequence ID" value="KAJ9100698.1"/>
    <property type="molecule type" value="Genomic_DNA"/>
</dbReference>
<organism evidence="1 2">
    <name type="scientific">Naganishia adeliensis</name>
    <dbReference type="NCBI Taxonomy" id="92952"/>
    <lineage>
        <taxon>Eukaryota</taxon>
        <taxon>Fungi</taxon>
        <taxon>Dikarya</taxon>
        <taxon>Basidiomycota</taxon>
        <taxon>Agaricomycotina</taxon>
        <taxon>Tremellomycetes</taxon>
        <taxon>Filobasidiales</taxon>
        <taxon>Filobasidiaceae</taxon>
        <taxon>Naganishia</taxon>
    </lineage>
</organism>
<dbReference type="Proteomes" id="UP001230649">
    <property type="component" value="Unassembled WGS sequence"/>
</dbReference>
<name>A0ACC2VNP4_9TREE</name>
<keyword evidence="2" id="KW-1185">Reference proteome</keyword>